<sequence length="456" mass="47857">MIKLKSKARIILITFALVTLFLASPAAAESEYTIEGLIADLDVYVILLSAFLVFIMHAGFAMLETGFTRSKNALNILLKNFFSMSVGVVAYFFVGYSLMYGASYAGFTSFNGFFLMGAHDELADFLFDAVFAATAATIISGAVAERIKLSSFVIIVAFMTAIVYPVAGHWMWDDNGWLVGLGFADYAGSTVVHSVGAWGAIIAVLFLGARIGKYDGKKVNTIPGHNLPLGALGVFLLWFGWFGFNTGSALAFEVNEMVHVAVTTLLAASAGVIGAALLSLAKYKKVDASLTFNGALAGLVGITAGPDVISPLGALIVGLIAGFILVIAVEIIDRGLRLDDPVGAIAVHGVNGVWGTIAVGLFATDVGLFYGGGAGQLITQVIGVVAVLAWVFVAMGAFLFVLTRITSIRVSAEEEVQGLDFAEHGSSAYANNLSSMGLGLADRLNIISKNGKTESV</sequence>
<feature type="transmembrane region" description="Helical" evidence="8">
    <location>
        <begin position="44"/>
        <end position="63"/>
    </location>
</feature>
<feature type="domain" description="Ammonium transporter AmtB-like" evidence="10">
    <location>
        <begin position="45"/>
        <end position="429"/>
    </location>
</feature>
<keyword evidence="5 8" id="KW-1133">Transmembrane helix</keyword>
<comment type="caution">
    <text evidence="11">The sequence shown here is derived from an EMBL/GenBank/DDBJ whole genome shotgun (WGS) entry which is preliminary data.</text>
</comment>
<accession>A0A1E5G165</accession>
<feature type="transmembrane region" description="Helical" evidence="8">
    <location>
        <begin position="84"/>
        <end position="105"/>
    </location>
</feature>
<organism evidence="11 12">
    <name type="scientific">Desulfuribacillus alkaliarsenatis</name>
    <dbReference type="NCBI Taxonomy" id="766136"/>
    <lineage>
        <taxon>Bacteria</taxon>
        <taxon>Bacillati</taxon>
        <taxon>Bacillota</taxon>
        <taxon>Desulfuribacillia</taxon>
        <taxon>Desulfuribacillales</taxon>
        <taxon>Desulfuribacillaceae</taxon>
        <taxon>Desulfuribacillus</taxon>
    </lineage>
</organism>
<feature type="transmembrane region" description="Helical" evidence="8">
    <location>
        <begin position="191"/>
        <end position="209"/>
    </location>
</feature>
<proteinExistence type="inferred from homology"/>
<dbReference type="PROSITE" id="PS01219">
    <property type="entry name" value="AMMONIUM_TRANSP"/>
    <property type="match status" value="1"/>
</dbReference>
<keyword evidence="12" id="KW-1185">Reference proteome</keyword>
<feature type="signal peptide" evidence="9">
    <location>
        <begin position="1"/>
        <end position="28"/>
    </location>
</feature>
<reference evidence="11 12" key="1">
    <citation type="submission" date="2016-09" db="EMBL/GenBank/DDBJ databases">
        <title>Draft genome sequence for the type strain of Desulfuribacillus alkaliarsenatis AHT28, an obligately anaerobic, sulfidogenic bacterium isolated from Russian soda lake sediments.</title>
        <authorList>
            <person name="Abin C.A."/>
            <person name="Hollibaugh J.T."/>
        </authorList>
    </citation>
    <scope>NUCLEOTIDE SEQUENCE [LARGE SCALE GENOMIC DNA]</scope>
    <source>
        <strain evidence="11 12">AHT28</strain>
    </source>
</reference>
<evidence type="ECO:0000256" key="6">
    <source>
        <dbReference type="ARBA" id="ARBA00023136"/>
    </source>
</evidence>
<evidence type="ECO:0000256" key="5">
    <source>
        <dbReference type="ARBA" id="ARBA00022989"/>
    </source>
</evidence>
<dbReference type="OrthoDB" id="9814202at2"/>
<dbReference type="InterPro" id="IPR002229">
    <property type="entry name" value="RhesusRHD"/>
</dbReference>
<dbReference type="NCBIfam" id="TIGR00836">
    <property type="entry name" value="amt"/>
    <property type="match status" value="1"/>
</dbReference>
<dbReference type="Pfam" id="PF00909">
    <property type="entry name" value="Ammonium_transp"/>
    <property type="match status" value="1"/>
</dbReference>
<dbReference type="Proteomes" id="UP000094296">
    <property type="component" value="Unassembled WGS sequence"/>
</dbReference>
<dbReference type="STRING" id="766136.BHF68_07600"/>
<comment type="similarity">
    <text evidence="2 8">Belongs to the ammonia transporter channel (TC 1.A.11.2) family.</text>
</comment>
<evidence type="ECO:0000256" key="4">
    <source>
        <dbReference type="ARBA" id="ARBA00022692"/>
    </source>
</evidence>
<feature type="transmembrane region" description="Helical" evidence="8">
    <location>
        <begin position="288"/>
        <end position="306"/>
    </location>
</feature>
<feature type="chain" id="PRO_5009176961" description="Ammonium transporter" evidence="9">
    <location>
        <begin position="29"/>
        <end position="456"/>
    </location>
</feature>
<dbReference type="GO" id="GO:0005886">
    <property type="term" value="C:plasma membrane"/>
    <property type="evidence" value="ECO:0007669"/>
    <property type="project" value="UniProtKB-SubCell"/>
</dbReference>
<evidence type="ECO:0000256" key="3">
    <source>
        <dbReference type="ARBA" id="ARBA00022448"/>
    </source>
</evidence>
<feature type="transmembrane region" description="Helical" evidence="8">
    <location>
        <begin position="258"/>
        <end position="281"/>
    </location>
</feature>
<feature type="transmembrane region" description="Helical" evidence="8">
    <location>
        <begin position="377"/>
        <end position="402"/>
    </location>
</feature>
<dbReference type="PANTHER" id="PTHR11730">
    <property type="entry name" value="AMMONIUM TRANSPORTER"/>
    <property type="match status" value="1"/>
</dbReference>
<evidence type="ECO:0000313" key="11">
    <source>
        <dbReference type="EMBL" id="OEF96645.1"/>
    </source>
</evidence>
<comment type="subcellular location">
    <subcellularLocation>
        <location evidence="8">Cell membrane</location>
        <topology evidence="8">Multi-pass membrane protein</topology>
    </subcellularLocation>
    <subcellularLocation>
        <location evidence="1">Membrane</location>
        <topology evidence="1">Multi-pass membrane protein</topology>
    </subcellularLocation>
</comment>
<dbReference type="GO" id="GO:0097272">
    <property type="term" value="P:ammonium homeostasis"/>
    <property type="evidence" value="ECO:0007669"/>
    <property type="project" value="TreeGrafter"/>
</dbReference>
<keyword evidence="7 8" id="KW-0924">Ammonia transport</keyword>
<dbReference type="EMBL" id="MIJE01000031">
    <property type="protein sequence ID" value="OEF96645.1"/>
    <property type="molecule type" value="Genomic_DNA"/>
</dbReference>
<feature type="transmembrane region" description="Helical" evidence="8">
    <location>
        <begin position="312"/>
        <end position="332"/>
    </location>
</feature>
<keyword evidence="4 8" id="KW-0812">Transmembrane</keyword>
<evidence type="ECO:0000313" key="12">
    <source>
        <dbReference type="Proteomes" id="UP000094296"/>
    </source>
</evidence>
<evidence type="ECO:0000259" key="10">
    <source>
        <dbReference type="Pfam" id="PF00909"/>
    </source>
</evidence>
<evidence type="ECO:0000256" key="9">
    <source>
        <dbReference type="SAM" id="SignalP"/>
    </source>
</evidence>
<evidence type="ECO:0000256" key="2">
    <source>
        <dbReference type="ARBA" id="ARBA00005887"/>
    </source>
</evidence>
<dbReference type="InterPro" id="IPR024041">
    <property type="entry name" value="NH4_transpt_AmtB-like_dom"/>
</dbReference>
<dbReference type="PRINTS" id="PR00342">
    <property type="entry name" value="RHESUSRHD"/>
</dbReference>
<keyword evidence="9" id="KW-0732">Signal</keyword>
<name>A0A1E5G165_9FIRM</name>
<keyword evidence="6 8" id="KW-0472">Membrane</keyword>
<protein>
    <recommendedName>
        <fullName evidence="8">Ammonium transporter</fullName>
    </recommendedName>
</protein>
<evidence type="ECO:0000256" key="1">
    <source>
        <dbReference type="ARBA" id="ARBA00004141"/>
    </source>
</evidence>
<dbReference type="PANTHER" id="PTHR11730:SF6">
    <property type="entry name" value="AMMONIUM TRANSPORTER"/>
    <property type="match status" value="1"/>
</dbReference>
<dbReference type="Gene3D" id="1.10.3430.10">
    <property type="entry name" value="Ammonium transporter AmtB like domains"/>
    <property type="match status" value="1"/>
</dbReference>
<feature type="transmembrane region" description="Helical" evidence="8">
    <location>
        <begin position="151"/>
        <end position="171"/>
    </location>
</feature>
<dbReference type="InterPro" id="IPR001905">
    <property type="entry name" value="Ammonium_transpt"/>
</dbReference>
<evidence type="ECO:0000256" key="7">
    <source>
        <dbReference type="ARBA" id="ARBA00023177"/>
    </source>
</evidence>
<feature type="transmembrane region" description="Helical" evidence="8">
    <location>
        <begin position="125"/>
        <end position="144"/>
    </location>
</feature>
<feature type="transmembrane region" description="Helical" evidence="8">
    <location>
        <begin position="229"/>
        <end position="252"/>
    </location>
</feature>
<dbReference type="SUPFAM" id="SSF111352">
    <property type="entry name" value="Ammonium transporter"/>
    <property type="match status" value="1"/>
</dbReference>
<dbReference type="AlphaFoldDB" id="A0A1E5G165"/>
<dbReference type="InterPro" id="IPR018047">
    <property type="entry name" value="Ammonium_transpt_CS"/>
</dbReference>
<evidence type="ECO:0000256" key="8">
    <source>
        <dbReference type="RuleBase" id="RU362002"/>
    </source>
</evidence>
<dbReference type="InterPro" id="IPR029020">
    <property type="entry name" value="Ammonium/urea_transptr"/>
</dbReference>
<gene>
    <name evidence="11" type="ORF">BHF68_07600</name>
</gene>
<dbReference type="RefSeq" id="WP_069643654.1">
    <property type="nucleotide sequence ID" value="NZ_MIJE01000031.1"/>
</dbReference>
<dbReference type="GO" id="GO:0008519">
    <property type="term" value="F:ammonium channel activity"/>
    <property type="evidence" value="ECO:0007669"/>
    <property type="project" value="InterPro"/>
</dbReference>
<keyword evidence="3 8" id="KW-0813">Transport</keyword>
<feature type="transmembrane region" description="Helical" evidence="8">
    <location>
        <begin position="344"/>
        <end position="371"/>
    </location>
</feature>